<keyword evidence="2" id="KW-1185">Reference proteome</keyword>
<evidence type="ECO:0000313" key="2">
    <source>
        <dbReference type="Proteomes" id="UP001259659"/>
    </source>
</evidence>
<evidence type="ECO:0000313" key="1">
    <source>
        <dbReference type="EMBL" id="MDS0258583.1"/>
    </source>
</evidence>
<proteinExistence type="predicted"/>
<organism evidence="1 2">
    <name type="scientific">Haloarcula saliterrae</name>
    <dbReference type="NCBI Taxonomy" id="2950534"/>
    <lineage>
        <taxon>Archaea</taxon>
        <taxon>Methanobacteriati</taxon>
        <taxon>Methanobacteriota</taxon>
        <taxon>Stenosarchaea group</taxon>
        <taxon>Halobacteria</taxon>
        <taxon>Halobacteriales</taxon>
        <taxon>Haloarculaceae</taxon>
        <taxon>Haloarcula</taxon>
    </lineage>
</organism>
<dbReference type="RefSeq" id="WP_310918148.1">
    <property type="nucleotide sequence ID" value="NZ_JAMQON010000001.1"/>
</dbReference>
<name>A0ABU2F8H5_9EURY</name>
<dbReference type="EMBL" id="JAMQON010000001">
    <property type="protein sequence ID" value="MDS0258583.1"/>
    <property type="molecule type" value="Genomic_DNA"/>
</dbReference>
<accession>A0ABU2F8H5</accession>
<comment type="caution">
    <text evidence="1">The sequence shown here is derived from an EMBL/GenBank/DDBJ whole genome shotgun (WGS) entry which is preliminary data.</text>
</comment>
<protein>
    <submittedName>
        <fullName evidence="1">Uncharacterized protein</fullName>
    </submittedName>
</protein>
<dbReference type="Proteomes" id="UP001259659">
    <property type="component" value="Unassembled WGS sequence"/>
</dbReference>
<gene>
    <name evidence="1" type="ORF">NDI56_04050</name>
</gene>
<sequence>MRWFEILIWHDHRVCSECFARLTRPDPEPGESAMEPRTETATLGVDLIEPPASIANVAPMPEARTTCNECGSVRGLSQSETLSTSEATDRVPALAARLQEAGYHVKTDVIYRVVDHLKGLDRHTADDKRIFAIAAAKGVQR</sequence>
<reference evidence="1 2" key="1">
    <citation type="submission" date="2022-06" db="EMBL/GenBank/DDBJ databases">
        <title>Haloarcula sp. a new haloarchaeum isolate from saline soil.</title>
        <authorList>
            <person name="Strakova D."/>
            <person name="Galisteo C."/>
            <person name="Sanchez-Porro C."/>
            <person name="Ventosa A."/>
        </authorList>
    </citation>
    <scope>NUCLEOTIDE SEQUENCE [LARGE SCALE GENOMIC DNA]</scope>
    <source>
        <strain evidence="1 2">S1CR25-12</strain>
    </source>
</reference>